<dbReference type="InParanoid" id="A0A6P8RNF9"/>
<organism evidence="2 3">
    <name type="scientific">Geotrypetes seraphini</name>
    <name type="common">Gaboon caecilian</name>
    <name type="synonym">Caecilia seraphini</name>
    <dbReference type="NCBI Taxonomy" id="260995"/>
    <lineage>
        <taxon>Eukaryota</taxon>
        <taxon>Metazoa</taxon>
        <taxon>Chordata</taxon>
        <taxon>Craniata</taxon>
        <taxon>Vertebrata</taxon>
        <taxon>Euteleostomi</taxon>
        <taxon>Amphibia</taxon>
        <taxon>Gymnophiona</taxon>
        <taxon>Geotrypetes</taxon>
    </lineage>
</organism>
<dbReference type="RefSeq" id="XP_033806848.1">
    <property type="nucleotide sequence ID" value="XM_033950957.1"/>
</dbReference>
<feature type="region of interest" description="Disordered" evidence="1">
    <location>
        <begin position="81"/>
        <end position="102"/>
    </location>
</feature>
<evidence type="ECO:0000256" key="1">
    <source>
        <dbReference type="SAM" id="MobiDB-lite"/>
    </source>
</evidence>
<name>A0A6P8RNF9_GEOSA</name>
<dbReference type="PANTHER" id="PTHR21055:SF3">
    <property type="entry name" value="PROTEIN PHOSPHATASE 1 REGULATORY SUBUNIT 36"/>
    <property type="match status" value="1"/>
</dbReference>
<dbReference type="PANTHER" id="PTHR21055">
    <property type="entry name" value="PROTEIN PHOSPHATASE 1 REGULATORY SUBUNIT 36"/>
    <property type="match status" value="1"/>
</dbReference>
<dbReference type="GeneID" id="117363364"/>
<gene>
    <name evidence="3" type="primary">PPP1R36</name>
</gene>
<feature type="region of interest" description="Disordered" evidence="1">
    <location>
        <begin position="400"/>
        <end position="428"/>
    </location>
</feature>
<dbReference type="KEGG" id="gsh:117363364"/>
<protein>
    <submittedName>
        <fullName evidence="3">Protein phosphatase 1 regulatory subunit 36 isoform X1</fullName>
    </submittedName>
</protein>
<proteinExistence type="predicted"/>
<dbReference type="AlphaFoldDB" id="A0A6P8RNF9"/>
<dbReference type="GO" id="GO:0019902">
    <property type="term" value="F:phosphatase binding"/>
    <property type="evidence" value="ECO:0007669"/>
    <property type="project" value="InterPro"/>
</dbReference>
<evidence type="ECO:0000313" key="2">
    <source>
        <dbReference type="Proteomes" id="UP000515159"/>
    </source>
</evidence>
<dbReference type="Pfam" id="PF14895">
    <property type="entry name" value="PPPI_inhib"/>
    <property type="match status" value="1"/>
</dbReference>
<sequence>MEGLTKPVTGCWYWKEETNTLEFHSYDGVIDIKDKPRKSKAIHFQDTSIKFAQGADSKLHTGPKSSMGILKLLLGPTKPSEGTFSGLAPKSSRSAGKRDQEGSVTLDDVKRVALSLLQQHAMQELSFFSAIARSQQLDDFFMALLFYLSCFLNKTSLEKNPKSIIAKCSATDEKEMTDALLQTKLAQKHLAHMYGILVLGWKMPLLHHMTCGRSRGSTTHKDRTFFECLYNFCTYLSWVAFQRKDLDVIQEEIGRLLRSDTFNFVLREKSTPEDLEIKVPAEKKKARTERRAVNKRPAIKSIINQRSPVLISLLPSPKEHAQYLFQHHKVHPSSTYIATDSKDWMNMSSTVISSRIGIIGQPRRMFNSYTLLPLEMEEEANSRKRSGASFYSFGLDASYRTNTRSGLSQPSTAVSRATTEGGYSENEL</sequence>
<dbReference type="Proteomes" id="UP000515159">
    <property type="component" value="Chromosome 7"/>
</dbReference>
<dbReference type="FunCoup" id="A0A6P8RNF9">
    <property type="interactions" value="2"/>
</dbReference>
<dbReference type="CTD" id="145376"/>
<evidence type="ECO:0000313" key="3">
    <source>
        <dbReference type="RefSeq" id="XP_033806848.1"/>
    </source>
</evidence>
<reference evidence="3" key="1">
    <citation type="submission" date="2025-08" db="UniProtKB">
        <authorList>
            <consortium name="RefSeq"/>
        </authorList>
    </citation>
    <scope>IDENTIFICATION</scope>
</reference>
<dbReference type="OrthoDB" id="6724830at2759"/>
<dbReference type="InterPro" id="IPR026142">
    <property type="entry name" value="Pro_pase_1_reg_su_36"/>
</dbReference>
<feature type="compositionally biased region" description="Polar residues" evidence="1">
    <location>
        <begin position="400"/>
        <end position="418"/>
    </location>
</feature>
<accession>A0A6P8RNF9</accession>
<keyword evidence="2" id="KW-1185">Reference proteome</keyword>